<dbReference type="Pfam" id="PF10294">
    <property type="entry name" value="Methyltransf_16"/>
    <property type="match status" value="1"/>
</dbReference>
<dbReference type="Proteomes" id="UP001219525">
    <property type="component" value="Unassembled WGS sequence"/>
</dbReference>
<dbReference type="PANTHER" id="PTHR14614:SF130">
    <property type="entry name" value="PROTEIN-LYSINE N-METHYLTRANSFERASE EEF2KMT"/>
    <property type="match status" value="1"/>
</dbReference>
<evidence type="ECO:0000313" key="1">
    <source>
        <dbReference type="EMBL" id="KAJ7201323.1"/>
    </source>
</evidence>
<sequence length="330" mass="36654">MTVSLHPDLFQILRGYAALIPPRCLQFPPHLSTQLIHDVLLEHVLLSPHFQLYPPSRQYQKAFWKCIISHLENKLEVGFVSRFLDPIYLTRRVQSETEIDPRIYEHYLDLMNASALHVIFAVFSDLDGQRLPGQGPPSQSYVTHFWKLDNDRTTSPSAPVDLGAYQTTTLLESRTLTECGTTGLRTWLASLVLAQYLIHNPALVQRKRILELGSGIGFLGSVVASLQLLVSGSDTSGFASPGMVCLSDVNDAVLLRCRDNVHLPCNRSASHTDMRCCFLDWSAALDPDGIAPLASLLHDDLDADLILGADIVRLANTSVLRSHRPRVLGV</sequence>
<evidence type="ECO:0000313" key="2">
    <source>
        <dbReference type="Proteomes" id="UP001219525"/>
    </source>
</evidence>
<accession>A0AAD6VA66</accession>
<dbReference type="AlphaFoldDB" id="A0AAD6VA66"/>
<dbReference type="InterPro" id="IPR029063">
    <property type="entry name" value="SAM-dependent_MTases_sf"/>
</dbReference>
<gene>
    <name evidence="1" type="ORF">GGX14DRAFT_524451</name>
</gene>
<dbReference type="InterPro" id="IPR019410">
    <property type="entry name" value="Methyltransf_16"/>
</dbReference>
<proteinExistence type="predicted"/>
<dbReference type="EMBL" id="JARJCW010000059">
    <property type="protein sequence ID" value="KAJ7201323.1"/>
    <property type="molecule type" value="Genomic_DNA"/>
</dbReference>
<comment type="caution">
    <text evidence="1">The sequence shown here is derived from an EMBL/GenBank/DDBJ whole genome shotgun (WGS) entry which is preliminary data.</text>
</comment>
<protein>
    <submittedName>
        <fullName evidence="1">Uncharacterized protein</fullName>
    </submittedName>
</protein>
<dbReference type="Gene3D" id="3.40.50.150">
    <property type="entry name" value="Vaccinia Virus protein VP39"/>
    <property type="match status" value="1"/>
</dbReference>
<keyword evidence="2" id="KW-1185">Reference proteome</keyword>
<dbReference type="PANTHER" id="PTHR14614">
    <property type="entry name" value="HEPATOCELLULAR CARCINOMA-ASSOCIATED ANTIGEN"/>
    <property type="match status" value="1"/>
</dbReference>
<dbReference type="GO" id="GO:0008757">
    <property type="term" value="F:S-adenosylmethionine-dependent methyltransferase activity"/>
    <property type="evidence" value="ECO:0007669"/>
    <property type="project" value="UniProtKB-ARBA"/>
</dbReference>
<name>A0AAD6VA66_9AGAR</name>
<reference evidence="1" key="1">
    <citation type="submission" date="2023-03" db="EMBL/GenBank/DDBJ databases">
        <title>Massive genome expansion in bonnet fungi (Mycena s.s.) driven by repeated elements and novel gene families across ecological guilds.</title>
        <authorList>
            <consortium name="Lawrence Berkeley National Laboratory"/>
            <person name="Harder C.B."/>
            <person name="Miyauchi S."/>
            <person name="Viragh M."/>
            <person name="Kuo A."/>
            <person name="Thoen E."/>
            <person name="Andreopoulos B."/>
            <person name="Lu D."/>
            <person name="Skrede I."/>
            <person name="Drula E."/>
            <person name="Henrissat B."/>
            <person name="Morin E."/>
            <person name="Kohler A."/>
            <person name="Barry K."/>
            <person name="LaButti K."/>
            <person name="Morin E."/>
            <person name="Salamov A."/>
            <person name="Lipzen A."/>
            <person name="Mereny Z."/>
            <person name="Hegedus B."/>
            <person name="Baldrian P."/>
            <person name="Stursova M."/>
            <person name="Weitz H."/>
            <person name="Taylor A."/>
            <person name="Grigoriev I.V."/>
            <person name="Nagy L.G."/>
            <person name="Martin F."/>
            <person name="Kauserud H."/>
        </authorList>
    </citation>
    <scope>NUCLEOTIDE SEQUENCE</scope>
    <source>
        <strain evidence="1">9144</strain>
    </source>
</reference>
<organism evidence="1 2">
    <name type="scientific">Mycena pura</name>
    <dbReference type="NCBI Taxonomy" id="153505"/>
    <lineage>
        <taxon>Eukaryota</taxon>
        <taxon>Fungi</taxon>
        <taxon>Dikarya</taxon>
        <taxon>Basidiomycota</taxon>
        <taxon>Agaricomycotina</taxon>
        <taxon>Agaricomycetes</taxon>
        <taxon>Agaricomycetidae</taxon>
        <taxon>Agaricales</taxon>
        <taxon>Marasmiineae</taxon>
        <taxon>Mycenaceae</taxon>
        <taxon>Mycena</taxon>
    </lineage>
</organism>
<dbReference type="SUPFAM" id="SSF53335">
    <property type="entry name" value="S-adenosyl-L-methionine-dependent methyltransferases"/>
    <property type="match status" value="1"/>
</dbReference>